<evidence type="ECO:0000256" key="3">
    <source>
        <dbReference type="ARBA" id="ARBA00022448"/>
    </source>
</evidence>
<keyword evidence="3 14" id="KW-0813">Transport</keyword>
<feature type="chain" id="PRO_5001446228" evidence="17">
    <location>
        <begin position="27"/>
        <end position="718"/>
    </location>
</feature>
<dbReference type="FunFam" id="2.170.130.10:FF:000010">
    <property type="entry name" value="Ferripyoverdine receptor"/>
    <property type="match status" value="1"/>
</dbReference>
<dbReference type="RefSeq" id="WP_032051416.1">
    <property type="nucleotide sequence ID" value="NZ_JEWH01000037.1"/>
</dbReference>
<keyword evidence="4 14" id="KW-1134">Transmembrane beta strand</keyword>
<feature type="domain" description="TonB-dependent receptor plug" evidence="19">
    <location>
        <begin position="70"/>
        <end position="170"/>
    </location>
</feature>
<dbReference type="InterPro" id="IPR037066">
    <property type="entry name" value="Plug_dom_sf"/>
</dbReference>
<keyword evidence="9" id="KW-0406">Ion transport</keyword>
<dbReference type="GO" id="GO:0015344">
    <property type="term" value="F:siderophore uptake transmembrane transporter activity"/>
    <property type="evidence" value="ECO:0007669"/>
    <property type="project" value="TreeGrafter"/>
</dbReference>
<dbReference type="AlphaFoldDB" id="A0A009HL84"/>
<keyword evidence="8" id="KW-0408">Iron</keyword>
<dbReference type="SUPFAM" id="SSF56935">
    <property type="entry name" value="Porins"/>
    <property type="match status" value="1"/>
</dbReference>
<evidence type="ECO:0000256" key="16">
    <source>
        <dbReference type="RuleBase" id="RU003357"/>
    </source>
</evidence>
<dbReference type="CDD" id="cd01347">
    <property type="entry name" value="ligand_gated_channel"/>
    <property type="match status" value="1"/>
</dbReference>
<keyword evidence="11 14" id="KW-0472">Membrane</keyword>
<sequence length="718" mass="79660">MQRTTKHFQINALALAIAMSTISAHAETDQQTSEYGTLPTIKVKAESGEENEKSYIAGKTETAVPLGLSVREVPQSVSVITQQRLQDQQLSTLVEVAENVTGVSVNRYETNRGGIYSRGFVVDNYIIDGIPTTYSLPWSSGEIFSSMALYDHIDVVRGATGLTFGAGNPSAAINMVRKRATSTEPTANVEVSAGSWDNYRVMGDIANSLNQSGTVRGRAVAQYEQGDSYTDLLSKEKLSLLLSAEADLSENTLLSGGVTYQEDDPRGPMWGGLPVWFSDGTKTNWSKNTTTSADWTRWNVKYTNLFADLTHKFNDNWSAKLSYSHGKRDANSKLLYVSGSVDKNTGLGLSPYASAYDLEVEQDNASLQLNGSFDLWGLEQKVVLGYQYSNQDFTAYARSTDTKMEIGNFFEWNGSMPEPVWNAPTLNEKYNIEQNALFAATYLNPIEPLKFILGGRFTNYEKNIYGRNSSIKYDHEFVPYAGVIYDFNDVYTAYASYTSIFQPQDNKDFDGNYLDPVEGNSTEVGLKSAWFDGRLNGTLALYHIKQDNLAQEAGQVTRNGVKETYYRAAKGATSEGFEVEVSGQITPDWNITAGYSQFSAKDANDADVNTQLPRMMIQTFTTYKLPGKLENITVGGGVNWQSSTYVNAKNPKKVIEKIEQGDYALVNLMARYQITKDFSAQLNINNVFDKKYYGVFPAYGQITLGAPRNAALTLQYKF</sequence>
<dbReference type="PANTHER" id="PTHR32552">
    <property type="entry name" value="FERRICHROME IRON RECEPTOR-RELATED"/>
    <property type="match status" value="1"/>
</dbReference>
<comment type="caution">
    <text evidence="20">The sequence shown here is derived from an EMBL/GenBank/DDBJ whole genome shotgun (WGS) entry which is preliminary data.</text>
</comment>
<feature type="domain" description="TonB-dependent receptor-like beta-barrel" evidence="18">
    <location>
        <begin position="250"/>
        <end position="687"/>
    </location>
</feature>
<dbReference type="GO" id="GO:0009279">
    <property type="term" value="C:cell outer membrane"/>
    <property type="evidence" value="ECO:0007669"/>
    <property type="project" value="UniProtKB-SubCell"/>
</dbReference>
<feature type="short sequence motif" description="TonB C-terminal box" evidence="15">
    <location>
        <begin position="701"/>
        <end position="718"/>
    </location>
</feature>
<evidence type="ECO:0000256" key="13">
    <source>
        <dbReference type="ARBA" id="ARBA00023237"/>
    </source>
</evidence>
<evidence type="ECO:0000256" key="14">
    <source>
        <dbReference type="PROSITE-ProRule" id="PRU01360"/>
    </source>
</evidence>
<evidence type="ECO:0000256" key="2">
    <source>
        <dbReference type="ARBA" id="ARBA00009810"/>
    </source>
</evidence>
<evidence type="ECO:0000256" key="8">
    <source>
        <dbReference type="ARBA" id="ARBA00023004"/>
    </source>
</evidence>
<keyword evidence="5" id="KW-0410">Iron transport</keyword>
<dbReference type="InterPro" id="IPR010105">
    <property type="entry name" value="TonB_sidphr_rcpt"/>
</dbReference>
<dbReference type="GO" id="GO:0015891">
    <property type="term" value="P:siderophore transport"/>
    <property type="evidence" value="ECO:0007669"/>
    <property type="project" value="InterPro"/>
</dbReference>
<keyword evidence="7 17" id="KW-0732">Signal</keyword>
<dbReference type="InterPro" id="IPR039426">
    <property type="entry name" value="TonB-dep_rcpt-like"/>
</dbReference>
<keyword evidence="10 16" id="KW-0798">TonB box</keyword>
<evidence type="ECO:0000256" key="15">
    <source>
        <dbReference type="PROSITE-ProRule" id="PRU10144"/>
    </source>
</evidence>
<dbReference type="GO" id="GO:0038023">
    <property type="term" value="F:signaling receptor activity"/>
    <property type="evidence" value="ECO:0007669"/>
    <property type="project" value="InterPro"/>
</dbReference>
<keyword evidence="13 14" id="KW-0998">Cell outer membrane</keyword>
<name>A0A009HL84_ACIB9</name>
<accession>A0A009HL84</accession>
<reference evidence="20 21" key="1">
    <citation type="submission" date="2014-02" db="EMBL/GenBank/DDBJ databases">
        <title>Comparative genomics and transcriptomics to identify genetic mechanisms underlying the emergence of carbapenem resistant Acinetobacter baumannii (CRAb).</title>
        <authorList>
            <person name="Harris A.D."/>
            <person name="Johnson K.J."/>
            <person name="George J."/>
            <person name="Shefchek K."/>
            <person name="Daugherty S.C."/>
            <person name="Parankush S."/>
            <person name="Sadzewicz L."/>
            <person name="Tallon L."/>
            <person name="Sengamalay N."/>
            <person name="Hazen T.H."/>
            <person name="Rasko D.A."/>
        </authorList>
    </citation>
    <scope>NUCLEOTIDE SEQUENCE [LARGE SCALE GENOMIC DNA]</scope>
    <source>
        <strain evidence="20 21">1295743</strain>
    </source>
</reference>
<evidence type="ECO:0000256" key="11">
    <source>
        <dbReference type="ARBA" id="ARBA00023136"/>
    </source>
</evidence>
<gene>
    <name evidence="20" type="primary">fhuE</name>
    <name evidence="20" type="ORF">J512_2742</name>
</gene>
<comment type="similarity">
    <text evidence="2 14 16">Belongs to the TonB-dependent receptor family.</text>
</comment>
<evidence type="ECO:0000256" key="10">
    <source>
        <dbReference type="ARBA" id="ARBA00023077"/>
    </source>
</evidence>
<evidence type="ECO:0000256" key="6">
    <source>
        <dbReference type="ARBA" id="ARBA00022692"/>
    </source>
</evidence>
<evidence type="ECO:0000256" key="9">
    <source>
        <dbReference type="ARBA" id="ARBA00023065"/>
    </source>
</evidence>
<evidence type="ECO:0000256" key="5">
    <source>
        <dbReference type="ARBA" id="ARBA00022496"/>
    </source>
</evidence>
<dbReference type="Gene3D" id="2.170.130.10">
    <property type="entry name" value="TonB-dependent receptor, plug domain"/>
    <property type="match status" value="1"/>
</dbReference>
<dbReference type="InterPro" id="IPR036942">
    <property type="entry name" value="Beta-barrel_TonB_sf"/>
</dbReference>
<dbReference type="Proteomes" id="UP000020595">
    <property type="component" value="Unassembled WGS sequence"/>
</dbReference>
<feature type="signal peptide" evidence="17">
    <location>
        <begin position="1"/>
        <end position="26"/>
    </location>
</feature>
<evidence type="ECO:0000256" key="1">
    <source>
        <dbReference type="ARBA" id="ARBA00004571"/>
    </source>
</evidence>
<dbReference type="NCBIfam" id="TIGR01783">
    <property type="entry name" value="TonB-siderophor"/>
    <property type="match status" value="1"/>
</dbReference>
<dbReference type="InterPro" id="IPR010917">
    <property type="entry name" value="TonB_rcpt_CS"/>
</dbReference>
<evidence type="ECO:0000256" key="7">
    <source>
        <dbReference type="ARBA" id="ARBA00022729"/>
    </source>
</evidence>
<evidence type="ECO:0000256" key="12">
    <source>
        <dbReference type="ARBA" id="ARBA00023170"/>
    </source>
</evidence>
<evidence type="ECO:0000259" key="19">
    <source>
        <dbReference type="Pfam" id="PF07715"/>
    </source>
</evidence>
<dbReference type="Pfam" id="PF00593">
    <property type="entry name" value="TonB_dep_Rec_b-barrel"/>
    <property type="match status" value="1"/>
</dbReference>
<dbReference type="PROSITE" id="PS01156">
    <property type="entry name" value="TONB_DEPENDENT_REC_2"/>
    <property type="match status" value="1"/>
</dbReference>
<proteinExistence type="inferred from homology"/>
<dbReference type="Gene3D" id="2.40.170.20">
    <property type="entry name" value="TonB-dependent receptor, beta-barrel domain"/>
    <property type="match status" value="1"/>
</dbReference>
<evidence type="ECO:0000256" key="4">
    <source>
        <dbReference type="ARBA" id="ARBA00022452"/>
    </source>
</evidence>
<keyword evidence="6 14" id="KW-0812">Transmembrane</keyword>
<comment type="subcellular location">
    <subcellularLocation>
        <location evidence="1 14">Cell outer membrane</location>
        <topology evidence="1 14">Multi-pass membrane protein</topology>
    </subcellularLocation>
</comment>
<dbReference type="Pfam" id="PF07715">
    <property type="entry name" value="Plug"/>
    <property type="match status" value="1"/>
</dbReference>
<evidence type="ECO:0000313" key="20">
    <source>
        <dbReference type="EMBL" id="EXB04907.1"/>
    </source>
</evidence>
<organism evidence="20 21">
    <name type="scientific">Acinetobacter baumannii (strain 1295743)</name>
    <dbReference type="NCBI Taxonomy" id="1310613"/>
    <lineage>
        <taxon>Bacteria</taxon>
        <taxon>Pseudomonadati</taxon>
        <taxon>Pseudomonadota</taxon>
        <taxon>Gammaproteobacteria</taxon>
        <taxon>Moraxellales</taxon>
        <taxon>Moraxellaceae</taxon>
        <taxon>Acinetobacter</taxon>
        <taxon>Acinetobacter calcoaceticus/baumannii complex</taxon>
    </lineage>
</organism>
<dbReference type="PROSITE" id="PS52016">
    <property type="entry name" value="TONB_DEPENDENT_REC_3"/>
    <property type="match status" value="1"/>
</dbReference>
<dbReference type="PATRIC" id="fig|1310613.3.peg.2644"/>
<evidence type="ECO:0000313" key="21">
    <source>
        <dbReference type="Proteomes" id="UP000020595"/>
    </source>
</evidence>
<dbReference type="PANTHER" id="PTHR32552:SF74">
    <property type="entry name" value="HYDROXAMATE SIDEROPHORE RECEPTOR FHUE"/>
    <property type="match status" value="1"/>
</dbReference>
<dbReference type="InterPro" id="IPR000531">
    <property type="entry name" value="Beta-barrel_TonB"/>
</dbReference>
<evidence type="ECO:0000259" key="18">
    <source>
        <dbReference type="Pfam" id="PF00593"/>
    </source>
</evidence>
<keyword evidence="12 20" id="KW-0675">Receptor</keyword>
<evidence type="ECO:0000256" key="17">
    <source>
        <dbReference type="SAM" id="SignalP"/>
    </source>
</evidence>
<dbReference type="InterPro" id="IPR012910">
    <property type="entry name" value="Plug_dom"/>
</dbReference>
<protein>
    <submittedName>
        <fullName evidence="20">FhuE receptor</fullName>
    </submittedName>
</protein>
<dbReference type="EMBL" id="JEWH01000037">
    <property type="protein sequence ID" value="EXB04907.1"/>
    <property type="molecule type" value="Genomic_DNA"/>
</dbReference>